<evidence type="ECO:0000313" key="1">
    <source>
        <dbReference type="EMBL" id="KAG5566853.1"/>
    </source>
</evidence>
<protein>
    <submittedName>
        <fullName evidence="1">Uncharacterized protein</fullName>
    </submittedName>
</protein>
<dbReference type="Proteomes" id="UP000823749">
    <property type="component" value="Chromosome 1"/>
</dbReference>
<evidence type="ECO:0000313" key="2">
    <source>
        <dbReference type="Proteomes" id="UP000823749"/>
    </source>
</evidence>
<dbReference type="AlphaFoldDB" id="A0AAV6LRH4"/>
<gene>
    <name evidence="1" type="ORF">RHGRI_002410</name>
</gene>
<proteinExistence type="predicted"/>
<organism evidence="1 2">
    <name type="scientific">Rhododendron griersonianum</name>
    <dbReference type="NCBI Taxonomy" id="479676"/>
    <lineage>
        <taxon>Eukaryota</taxon>
        <taxon>Viridiplantae</taxon>
        <taxon>Streptophyta</taxon>
        <taxon>Embryophyta</taxon>
        <taxon>Tracheophyta</taxon>
        <taxon>Spermatophyta</taxon>
        <taxon>Magnoliopsida</taxon>
        <taxon>eudicotyledons</taxon>
        <taxon>Gunneridae</taxon>
        <taxon>Pentapetalae</taxon>
        <taxon>asterids</taxon>
        <taxon>Ericales</taxon>
        <taxon>Ericaceae</taxon>
        <taxon>Ericoideae</taxon>
        <taxon>Rhodoreae</taxon>
        <taxon>Rhododendron</taxon>
    </lineage>
</organism>
<name>A0AAV6LRH4_9ERIC</name>
<reference evidence="1" key="1">
    <citation type="submission" date="2020-08" db="EMBL/GenBank/DDBJ databases">
        <title>Plant Genome Project.</title>
        <authorList>
            <person name="Zhang R.-G."/>
        </authorList>
    </citation>
    <scope>NUCLEOTIDE SEQUENCE</scope>
    <source>
        <strain evidence="1">WSP0</strain>
        <tissue evidence="1">Leaf</tissue>
    </source>
</reference>
<sequence>MTHVGGLQAATYNPPALFYSLTYNFSSHGPSLSAIFPPMASLSLSPSLSHSKGFAFQFHDLRMSTAKSSGKKRVSKSEASKMGKLKRVAIEYDFDLDLSRSVLPPGGYLHGIKPSVYYQVI</sequence>
<keyword evidence="2" id="KW-1185">Reference proteome</keyword>
<accession>A0AAV6LRH4</accession>
<comment type="caution">
    <text evidence="1">The sequence shown here is derived from an EMBL/GenBank/DDBJ whole genome shotgun (WGS) entry which is preliminary data.</text>
</comment>
<dbReference type="EMBL" id="JACTNZ010000001">
    <property type="protein sequence ID" value="KAG5566853.1"/>
    <property type="molecule type" value="Genomic_DNA"/>
</dbReference>